<comment type="catalytic activity">
    <reaction evidence="10">
        <text>Mg(2+)(in) = Mg(2+)(out)</text>
        <dbReference type="Rhea" id="RHEA:29827"/>
        <dbReference type="ChEBI" id="CHEBI:18420"/>
    </reaction>
</comment>
<evidence type="ECO:0000256" key="6">
    <source>
        <dbReference type="ARBA" id="ARBA00022842"/>
    </source>
</evidence>
<keyword evidence="6 12" id="KW-0460">Magnesium</keyword>
<gene>
    <name evidence="12" type="primary">corA</name>
    <name evidence="13" type="ORF">EL17_02450</name>
</gene>
<protein>
    <recommendedName>
        <fullName evidence="12">Magnesium transport protein CorA</fullName>
    </recommendedName>
</protein>
<evidence type="ECO:0000313" key="13">
    <source>
        <dbReference type="EMBL" id="KEO74554.1"/>
    </source>
</evidence>
<dbReference type="STRING" id="1048983.EL17_02450"/>
<keyword evidence="3 12" id="KW-0813">Transport</keyword>
<keyword evidence="7 12" id="KW-1133">Transmembrane helix</keyword>
<dbReference type="InterPro" id="IPR002523">
    <property type="entry name" value="MgTranspt_CorA/ZnTranspt_ZntB"/>
</dbReference>
<evidence type="ECO:0000256" key="4">
    <source>
        <dbReference type="ARBA" id="ARBA00022475"/>
    </source>
</evidence>
<dbReference type="RefSeq" id="WP_164674949.1">
    <property type="nucleotide sequence ID" value="NZ_JMIH01000014.1"/>
</dbReference>
<dbReference type="GO" id="GO:0015095">
    <property type="term" value="F:magnesium ion transmembrane transporter activity"/>
    <property type="evidence" value="ECO:0007669"/>
    <property type="project" value="UniProtKB-UniRule"/>
</dbReference>
<evidence type="ECO:0000313" key="14">
    <source>
        <dbReference type="Proteomes" id="UP000027821"/>
    </source>
</evidence>
<evidence type="ECO:0000256" key="9">
    <source>
        <dbReference type="ARBA" id="ARBA00023136"/>
    </source>
</evidence>
<evidence type="ECO:0000256" key="12">
    <source>
        <dbReference type="RuleBase" id="RU362010"/>
    </source>
</evidence>
<evidence type="ECO:0000256" key="2">
    <source>
        <dbReference type="ARBA" id="ARBA00009765"/>
    </source>
</evidence>
<accession>A0A074L052</accession>
<dbReference type="Gene3D" id="1.20.58.340">
    <property type="entry name" value="Magnesium transport protein CorA, transmembrane region"/>
    <property type="match status" value="2"/>
</dbReference>
<evidence type="ECO:0000256" key="7">
    <source>
        <dbReference type="ARBA" id="ARBA00022989"/>
    </source>
</evidence>
<evidence type="ECO:0000256" key="3">
    <source>
        <dbReference type="ARBA" id="ARBA00022448"/>
    </source>
</evidence>
<organism evidence="13 14">
    <name type="scientific">Anditalea andensis</name>
    <dbReference type="NCBI Taxonomy" id="1048983"/>
    <lineage>
        <taxon>Bacteria</taxon>
        <taxon>Pseudomonadati</taxon>
        <taxon>Bacteroidota</taxon>
        <taxon>Cytophagia</taxon>
        <taxon>Cytophagales</taxon>
        <taxon>Cytophagaceae</taxon>
        <taxon>Anditalea</taxon>
    </lineage>
</organism>
<reference evidence="13 14" key="1">
    <citation type="submission" date="2014-04" db="EMBL/GenBank/DDBJ databases">
        <title>Characterization and application of a salt tolerant electro-active bacterium.</title>
        <authorList>
            <person name="Yang L."/>
            <person name="Wei S."/>
            <person name="Tay Q.X.M."/>
        </authorList>
    </citation>
    <scope>NUCLEOTIDE SEQUENCE [LARGE SCALE GENOMIC DNA]</scope>
    <source>
        <strain evidence="13 14">LY1</strain>
    </source>
</reference>
<feature type="transmembrane region" description="Helical" evidence="12">
    <location>
        <begin position="313"/>
        <end position="333"/>
    </location>
</feature>
<comment type="similarity">
    <text evidence="2 12">Belongs to the CorA metal ion transporter (MIT) (TC 1.A.35) family.</text>
</comment>
<dbReference type="EMBL" id="JMIH01000014">
    <property type="protein sequence ID" value="KEO74554.1"/>
    <property type="molecule type" value="Genomic_DNA"/>
</dbReference>
<dbReference type="NCBIfam" id="TIGR00383">
    <property type="entry name" value="corA"/>
    <property type="match status" value="1"/>
</dbReference>
<dbReference type="InterPro" id="IPR004488">
    <property type="entry name" value="Mg/Co-transport_prot_CorA"/>
</dbReference>
<dbReference type="SUPFAM" id="SSF143865">
    <property type="entry name" value="CorA soluble domain-like"/>
    <property type="match status" value="1"/>
</dbReference>
<dbReference type="Pfam" id="PF01544">
    <property type="entry name" value="CorA"/>
    <property type="match status" value="1"/>
</dbReference>
<keyword evidence="9 12" id="KW-0472">Membrane</keyword>
<comment type="caution">
    <text evidence="13">The sequence shown here is derived from an EMBL/GenBank/DDBJ whole genome shotgun (WGS) entry which is preliminary data.</text>
</comment>
<name>A0A074L052_9BACT</name>
<keyword evidence="8 12" id="KW-0406">Ion transport</keyword>
<keyword evidence="5 12" id="KW-0812">Transmembrane</keyword>
<evidence type="ECO:0000256" key="11">
    <source>
        <dbReference type="ARBA" id="ARBA00045497"/>
    </source>
</evidence>
<dbReference type="Gene3D" id="3.30.460.20">
    <property type="entry name" value="CorA soluble domain-like"/>
    <property type="match status" value="1"/>
</dbReference>
<dbReference type="InterPro" id="IPR045863">
    <property type="entry name" value="CorA_TM1_TM2"/>
</dbReference>
<evidence type="ECO:0000256" key="5">
    <source>
        <dbReference type="ARBA" id="ARBA00022692"/>
    </source>
</evidence>
<keyword evidence="14" id="KW-1185">Reference proteome</keyword>
<keyword evidence="4 12" id="KW-1003">Cell membrane</keyword>
<dbReference type="InterPro" id="IPR045861">
    <property type="entry name" value="CorA_cytoplasmic_dom"/>
</dbReference>
<evidence type="ECO:0000256" key="8">
    <source>
        <dbReference type="ARBA" id="ARBA00023065"/>
    </source>
</evidence>
<dbReference type="FunFam" id="1.20.58.340:FF:000004">
    <property type="entry name" value="Magnesium transport protein CorA"/>
    <property type="match status" value="1"/>
</dbReference>
<sequence length="339" mass="39917">MSVLNNTDEQIKPVPVMELYLFGENTLEKHHITSTSQISQYITQPYKLWLNVCGLDNAPILQDIAKIFSIHPLTLEDIQNTNQRPKLEEFDEFVFITAKMIFTKSGLEEIITEHISLLFGHHFIISFQEKPDDIFDAIRVRLENPSGKMRKLGTDYFTYTLLDMVVDQYYKLIELIGERNEVLEDGIIGDNKNIKLADIYLHRKALQDIRKSTWPLREILSAWKKSDHPFIKKKTSVFINDIYEHTVEILESLELQRETITSLVEIYMTHLSIKQNEVMKTLTIIATIFIPLTFIAGIYGMNFKVMPELEWKYSYPLIWIIFITTTIAMLYYFKKKRWF</sequence>
<dbReference type="Proteomes" id="UP000027821">
    <property type="component" value="Unassembled WGS sequence"/>
</dbReference>
<evidence type="ECO:0000256" key="10">
    <source>
        <dbReference type="ARBA" id="ARBA00034269"/>
    </source>
</evidence>
<comment type="function">
    <text evidence="11">Mediates influx of magnesium ions. Alternates between open and closed states. Activated by low cytoplasmic Mg(2+) levels. Inactive when cytoplasmic Mg(2+) levels are high.</text>
</comment>
<dbReference type="AlphaFoldDB" id="A0A074L052"/>
<dbReference type="PANTHER" id="PTHR46494:SF1">
    <property type="entry name" value="CORA FAMILY METAL ION TRANSPORTER (EUROFUNG)"/>
    <property type="match status" value="1"/>
</dbReference>
<dbReference type="CDD" id="cd12828">
    <property type="entry name" value="TmCorA-like_1"/>
    <property type="match status" value="1"/>
</dbReference>
<dbReference type="GO" id="GO:0005886">
    <property type="term" value="C:plasma membrane"/>
    <property type="evidence" value="ECO:0007669"/>
    <property type="project" value="UniProtKB-SubCell"/>
</dbReference>
<evidence type="ECO:0000256" key="1">
    <source>
        <dbReference type="ARBA" id="ARBA00004651"/>
    </source>
</evidence>
<dbReference type="GO" id="GO:0050897">
    <property type="term" value="F:cobalt ion binding"/>
    <property type="evidence" value="ECO:0007669"/>
    <property type="project" value="TreeGrafter"/>
</dbReference>
<dbReference type="PANTHER" id="PTHR46494">
    <property type="entry name" value="CORA FAMILY METAL ION TRANSPORTER (EUROFUNG)"/>
    <property type="match status" value="1"/>
</dbReference>
<proteinExistence type="inferred from homology"/>
<dbReference type="eggNOG" id="COG0598">
    <property type="taxonomic scope" value="Bacteria"/>
</dbReference>
<dbReference type="GO" id="GO:0000287">
    <property type="term" value="F:magnesium ion binding"/>
    <property type="evidence" value="ECO:0007669"/>
    <property type="project" value="TreeGrafter"/>
</dbReference>
<comment type="subcellular location">
    <subcellularLocation>
        <location evidence="1">Cell membrane</location>
        <topology evidence="1">Multi-pass membrane protein</topology>
    </subcellularLocation>
    <subcellularLocation>
        <location evidence="12">Membrane</location>
        <topology evidence="12">Multi-pass membrane protein</topology>
    </subcellularLocation>
</comment>
<dbReference type="SUPFAM" id="SSF144083">
    <property type="entry name" value="Magnesium transport protein CorA, transmembrane region"/>
    <property type="match status" value="1"/>
</dbReference>
<feature type="transmembrane region" description="Helical" evidence="12">
    <location>
        <begin position="282"/>
        <end position="301"/>
    </location>
</feature>
<dbReference type="GO" id="GO:0015087">
    <property type="term" value="F:cobalt ion transmembrane transporter activity"/>
    <property type="evidence" value="ECO:0007669"/>
    <property type="project" value="UniProtKB-UniRule"/>
</dbReference>